<reference evidence="3" key="1">
    <citation type="submission" date="2016-04" db="EMBL/GenBank/DDBJ databases">
        <authorList>
            <person name="Shah S.A."/>
            <person name="Garrett R.A."/>
        </authorList>
    </citation>
    <scope>NUCLEOTIDE SEQUENCE [LARGE SCALE GENOMIC DNA]</scope>
    <source>
        <strain evidence="3">ATCC 35091 / DSM 1616 / JCM 8930 / NBRC 15331 / P1</strain>
    </source>
</reference>
<dbReference type="PATRIC" id="fig|2287.9.peg.3047"/>
<gene>
    <name evidence="2" type="ORF">SSOP1_2906</name>
</gene>
<dbReference type="PANTHER" id="PTHR33933:SF1">
    <property type="entry name" value="PROTEIN ADENYLYLTRANSFERASE MNTA-RELATED"/>
    <property type="match status" value="1"/>
</dbReference>
<dbReference type="CDD" id="cd05403">
    <property type="entry name" value="NT_KNTase_like"/>
    <property type="match status" value="1"/>
</dbReference>
<dbReference type="InterPro" id="IPR002934">
    <property type="entry name" value="Polymerase_NTP_transf_dom"/>
</dbReference>
<organism evidence="2 3">
    <name type="scientific">Saccharolobus solfataricus</name>
    <name type="common">Sulfolobus solfataricus</name>
    <dbReference type="NCBI Taxonomy" id="2287"/>
    <lineage>
        <taxon>Archaea</taxon>
        <taxon>Thermoproteota</taxon>
        <taxon>Thermoprotei</taxon>
        <taxon>Sulfolobales</taxon>
        <taxon>Sulfolobaceae</taxon>
        <taxon>Saccharolobus</taxon>
    </lineage>
</organism>
<dbReference type="InterPro" id="IPR043519">
    <property type="entry name" value="NT_sf"/>
</dbReference>
<dbReference type="GO" id="GO:0016779">
    <property type="term" value="F:nucleotidyltransferase activity"/>
    <property type="evidence" value="ECO:0007669"/>
    <property type="project" value="InterPro"/>
</dbReference>
<dbReference type="SUPFAM" id="SSF81301">
    <property type="entry name" value="Nucleotidyltransferase"/>
    <property type="match status" value="1"/>
</dbReference>
<dbReference type="OMA" id="AWYWVLK"/>
<protein>
    <submittedName>
        <fullName evidence="2">DNA polymerase</fullName>
    </submittedName>
</protein>
<dbReference type="Pfam" id="PF01909">
    <property type="entry name" value="NTP_transf_2"/>
    <property type="match status" value="1"/>
</dbReference>
<dbReference type="AlphaFoldDB" id="A0A157T5B3"/>
<evidence type="ECO:0000313" key="2">
    <source>
        <dbReference type="EMBL" id="SAI86460.1"/>
    </source>
</evidence>
<sequence>MFIRFLGFIYHMIKEPYAKLLNDMVKIMREEFKDDLISVVLYGSVARGDNRNDSDVDLLIVIDNLPMDGILKRIRLFETKVEDKLNLDEYWSKGYYISLSPILKTPEEAGKISPLYLDMVYDAVILYDKDQFFTKILQKLKGRLMELGAERVRMGKRWYWILKKDSGFGETVEL</sequence>
<dbReference type="EMBL" id="LT549890">
    <property type="protein sequence ID" value="SAI86460.1"/>
    <property type="molecule type" value="Genomic_DNA"/>
</dbReference>
<accession>A0A157T5B3</accession>
<dbReference type="InterPro" id="IPR052548">
    <property type="entry name" value="Type_VII_TA_antitoxin"/>
</dbReference>
<feature type="domain" description="Polymerase nucleotidyl transferase" evidence="1">
    <location>
        <begin position="24"/>
        <end position="77"/>
    </location>
</feature>
<dbReference type="Gene3D" id="3.30.460.10">
    <property type="entry name" value="Beta Polymerase, domain 2"/>
    <property type="match status" value="1"/>
</dbReference>
<evidence type="ECO:0000313" key="3">
    <source>
        <dbReference type="Proteomes" id="UP000076770"/>
    </source>
</evidence>
<dbReference type="PANTHER" id="PTHR33933">
    <property type="entry name" value="NUCLEOTIDYLTRANSFERASE"/>
    <property type="match status" value="1"/>
</dbReference>
<dbReference type="Proteomes" id="UP000076770">
    <property type="component" value="Chromosome i"/>
</dbReference>
<evidence type="ECO:0000259" key="1">
    <source>
        <dbReference type="Pfam" id="PF01909"/>
    </source>
</evidence>
<proteinExistence type="predicted"/>
<name>A0A157T5B3_SACSO</name>